<protein>
    <submittedName>
        <fullName evidence="1">Uncharacterized protein</fullName>
    </submittedName>
</protein>
<reference evidence="2" key="1">
    <citation type="journal article" date="2024" name="Proc. Natl. Acad. Sci. U.S.A.">
        <title>Extraordinary preservation of gene collinearity over three hundred million years revealed in homosporous lycophytes.</title>
        <authorList>
            <person name="Li C."/>
            <person name="Wickell D."/>
            <person name="Kuo L.Y."/>
            <person name="Chen X."/>
            <person name="Nie B."/>
            <person name="Liao X."/>
            <person name="Peng D."/>
            <person name="Ji J."/>
            <person name="Jenkins J."/>
            <person name="Williams M."/>
            <person name="Shu S."/>
            <person name="Plott C."/>
            <person name="Barry K."/>
            <person name="Rajasekar S."/>
            <person name="Grimwood J."/>
            <person name="Han X."/>
            <person name="Sun S."/>
            <person name="Hou Z."/>
            <person name="He W."/>
            <person name="Dai G."/>
            <person name="Sun C."/>
            <person name="Schmutz J."/>
            <person name="Leebens-Mack J.H."/>
            <person name="Li F.W."/>
            <person name="Wang L."/>
        </authorList>
    </citation>
    <scope>NUCLEOTIDE SEQUENCE [LARGE SCALE GENOMIC DNA]</scope>
    <source>
        <strain evidence="2">cv. PW_Plant_1</strain>
    </source>
</reference>
<proteinExistence type="predicted"/>
<evidence type="ECO:0000313" key="1">
    <source>
        <dbReference type="EMBL" id="KAJ7526830.1"/>
    </source>
</evidence>
<accession>A0ACC2BAP8</accession>
<sequence>MEEPLLGRPSSRPKIPLALDPRLFNIPEGSPVVSKTLPIRIEDGSLKERLVYGSLESPTSSLHFLFDPRSPDGDDDDGNYDAAFFSPAAQRSVKRTSSNGRSPREFKSAFKEVRDKDFSETRSKEENEDIDQKLGESNRGDSQKSLVLPLVCSQDDEEAAYRPVKKFEAAHHPVKKFLRKSMTAPALSVAFETKDKCQKPQLKKVSSIVFQASIGLVIYMFVGVLIYIWNRKDFSGSTTHPIVDALYFCVVTLCTIGYGDIAPLSATAKLFACAFVLVGFGFIDILLSGMVAFVLERQETLLLSAVEGSHHETAMNYLVNTKKGRMRIRMKVALAMLVVIGCLGVGTAVMHRLEQLSWLDSFYLACMSVTTVGYGDHTFQSMEGRLFAAIWLLVSTLAVARAFLFFAEARIDRRNRLIAKWVLHRQMTVGDLVAADIDNNGYITKSEFVVYKLKEMGKISQKDIYEICQQFNTLDMDNSGKITLSCLIDS</sequence>
<keyword evidence="2" id="KW-1185">Reference proteome</keyword>
<organism evidence="1 2">
    <name type="scientific">Diphasiastrum complanatum</name>
    <name type="common">Issler's clubmoss</name>
    <name type="synonym">Lycopodium complanatum</name>
    <dbReference type="NCBI Taxonomy" id="34168"/>
    <lineage>
        <taxon>Eukaryota</taxon>
        <taxon>Viridiplantae</taxon>
        <taxon>Streptophyta</taxon>
        <taxon>Embryophyta</taxon>
        <taxon>Tracheophyta</taxon>
        <taxon>Lycopodiopsida</taxon>
        <taxon>Lycopodiales</taxon>
        <taxon>Lycopodiaceae</taxon>
        <taxon>Lycopodioideae</taxon>
        <taxon>Diphasiastrum</taxon>
    </lineage>
</organism>
<evidence type="ECO:0000313" key="2">
    <source>
        <dbReference type="Proteomes" id="UP001162992"/>
    </source>
</evidence>
<dbReference type="Proteomes" id="UP001162992">
    <property type="component" value="Chromosome 16"/>
</dbReference>
<comment type="caution">
    <text evidence="1">The sequence shown here is derived from an EMBL/GenBank/DDBJ whole genome shotgun (WGS) entry which is preliminary data.</text>
</comment>
<name>A0ACC2BAP8_DIPCM</name>
<dbReference type="EMBL" id="CM055107">
    <property type="protein sequence ID" value="KAJ7526830.1"/>
    <property type="molecule type" value="Genomic_DNA"/>
</dbReference>
<gene>
    <name evidence="1" type="ORF">O6H91_16G024700</name>
</gene>